<dbReference type="GO" id="GO:0003887">
    <property type="term" value="F:DNA-directed DNA polymerase activity"/>
    <property type="evidence" value="ECO:0007669"/>
    <property type="project" value="UniProtKB-UniRule"/>
</dbReference>
<keyword evidence="11 16" id="KW-0239">DNA-directed DNA polymerase</keyword>
<dbReference type="EC" id="2.7.7.7" evidence="16"/>
<dbReference type="GO" id="GO:0006281">
    <property type="term" value="P:DNA repair"/>
    <property type="evidence" value="ECO:0007669"/>
    <property type="project" value="UniProtKB-UniRule"/>
</dbReference>
<feature type="compositionally biased region" description="Polar residues" evidence="17">
    <location>
        <begin position="447"/>
        <end position="478"/>
    </location>
</feature>
<keyword evidence="8 16" id="KW-0479">Metal-binding</keyword>
<evidence type="ECO:0000256" key="15">
    <source>
        <dbReference type="ARBA" id="ARBA00049244"/>
    </source>
</evidence>
<evidence type="ECO:0000256" key="3">
    <source>
        <dbReference type="ARBA" id="ARBA00022457"/>
    </source>
</evidence>
<comment type="cofactor">
    <cofactor evidence="16">
        <name>Mg(2+)</name>
        <dbReference type="ChEBI" id="CHEBI:18420"/>
    </cofactor>
    <text evidence="16">Binds 2 magnesium ions per subunit.</text>
</comment>
<sequence>MSTAPRVSAAKRDWGHDTSNCNILHIDMDAFYASIEIARHPELKGKPVIVGDGPRSVVSAASYEARAYGVNSAMPTAKARRLCPDGIFLPVDMEYYQFISSRIFDEIFCKITDQIEKVSIDECYMDVHSAMLRWSTPIEIGRWIRNETESRFHLTCSIGIASNKLIAKMASTNAKPDGMLLIPENQNANFVSIMPLRAIPGIGSSISRSLKAWGINDIYSLRTVSEETLQRITGSYSSAHMLYQSAHGIDERQIVNNAKEKSIGTERTFDYDTTDIEEVNKLLRYCCNEVARSLRKHELVAYTVTLKLRFGNLHYVTRSRTMRNATDVAYELYKQVTELLNAINPQIKNTAFDATDVSQHVPSYLSREKNSRETQYKEITSKEKEGEQLNDYKSEDELKSKRNKSKTRLLSPIRLAGVSVSNLRKGKHTPIQPSIDDIYEKENREPTFNNNAQTRDNYAHSSNLNKNKSTRKVSITLHSSTNATNTSNTASTNNATDTRCNSDTKSNYNTNNATKTYGKTGTSCARKINNSNKLTRIRRAEQVLDEVKEKYGENIANLGI</sequence>
<keyword evidence="5 16" id="KW-0808">Transferase</keyword>
<feature type="binding site" evidence="16">
    <location>
        <position position="27"/>
    </location>
    <ligand>
        <name>Mg(2+)</name>
        <dbReference type="ChEBI" id="CHEBI:18420"/>
    </ligand>
</feature>
<dbReference type="FunFam" id="3.40.1170.60:FF:000001">
    <property type="entry name" value="DNA polymerase IV"/>
    <property type="match status" value="1"/>
</dbReference>
<dbReference type="PATRIC" id="fig|2702.101.peg.913"/>
<comment type="caution">
    <text evidence="19">The sequence shown here is derived from an EMBL/GenBank/DDBJ whole genome shotgun (WGS) entry which is preliminary data.</text>
</comment>
<keyword evidence="6 16" id="KW-0548">Nucleotidyltransferase</keyword>
<keyword evidence="3 16" id="KW-0515">Mutator protein</keyword>
<evidence type="ECO:0000313" key="19">
    <source>
        <dbReference type="EMBL" id="KXI16776.1"/>
    </source>
</evidence>
<evidence type="ECO:0000256" key="4">
    <source>
        <dbReference type="ARBA" id="ARBA00022490"/>
    </source>
</evidence>
<dbReference type="GO" id="GO:0009432">
    <property type="term" value="P:SOS response"/>
    <property type="evidence" value="ECO:0007669"/>
    <property type="project" value="TreeGrafter"/>
</dbReference>
<dbReference type="Gene3D" id="1.10.150.20">
    <property type="entry name" value="5' to 3' exonuclease, C-terminal subdomain"/>
    <property type="match status" value="1"/>
</dbReference>
<keyword evidence="7 16" id="KW-0235">DNA replication</keyword>
<evidence type="ECO:0000256" key="10">
    <source>
        <dbReference type="ARBA" id="ARBA00022842"/>
    </source>
</evidence>
<keyword evidence="13 16" id="KW-0234">DNA repair</keyword>
<dbReference type="SUPFAM" id="SSF56672">
    <property type="entry name" value="DNA/RNA polymerases"/>
    <property type="match status" value="1"/>
</dbReference>
<dbReference type="GO" id="GO:0003684">
    <property type="term" value="F:damaged DNA binding"/>
    <property type="evidence" value="ECO:0007669"/>
    <property type="project" value="InterPro"/>
</dbReference>
<gene>
    <name evidence="16" type="primary">dinB</name>
    <name evidence="19" type="ORF">HMPREF3230_00935</name>
</gene>
<dbReference type="Gene3D" id="3.30.70.270">
    <property type="match status" value="1"/>
</dbReference>
<dbReference type="GO" id="GO:0005829">
    <property type="term" value="C:cytosol"/>
    <property type="evidence" value="ECO:0007669"/>
    <property type="project" value="TreeGrafter"/>
</dbReference>
<evidence type="ECO:0000256" key="17">
    <source>
        <dbReference type="SAM" id="MobiDB-lite"/>
    </source>
</evidence>
<feature type="site" description="Substrate discrimination" evidence="16">
    <location>
        <position position="32"/>
    </location>
</feature>
<dbReference type="Gene3D" id="3.40.1170.60">
    <property type="match status" value="1"/>
</dbReference>
<dbReference type="HAMAP" id="MF_01113">
    <property type="entry name" value="DNApol_IV"/>
    <property type="match status" value="1"/>
</dbReference>
<evidence type="ECO:0000256" key="1">
    <source>
        <dbReference type="ARBA" id="ARBA00004496"/>
    </source>
</evidence>
<evidence type="ECO:0000256" key="8">
    <source>
        <dbReference type="ARBA" id="ARBA00022723"/>
    </source>
</evidence>
<evidence type="ECO:0000256" key="6">
    <source>
        <dbReference type="ARBA" id="ARBA00022695"/>
    </source>
</evidence>
<dbReference type="InterPro" id="IPR001126">
    <property type="entry name" value="UmuC"/>
</dbReference>
<name>A0A135Z534_GARVA</name>
<proteinExistence type="inferred from homology"/>
<keyword evidence="4 16" id="KW-0963">Cytoplasm</keyword>
<feature type="domain" description="UmuC" evidence="18">
    <location>
        <begin position="23"/>
        <end position="203"/>
    </location>
</feature>
<dbReference type="InterPro" id="IPR036775">
    <property type="entry name" value="DNA_pol_Y-fam_lit_finger_sf"/>
</dbReference>
<comment type="catalytic activity">
    <reaction evidence="15 16">
        <text>DNA(n) + a 2'-deoxyribonucleoside 5'-triphosphate = DNA(n+1) + diphosphate</text>
        <dbReference type="Rhea" id="RHEA:22508"/>
        <dbReference type="Rhea" id="RHEA-COMP:17339"/>
        <dbReference type="Rhea" id="RHEA-COMP:17340"/>
        <dbReference type="ChEBI" id="CHEBI:33019"/>
        <dbReference type="ChEBI" id="CHEBI:61560"/>
        <dbReference type="ChEBI" id="CHEBI:173112"/>
        <dbReference type="EC" id="2.7.7.7"/>
    </reaction>
</comment>
<feature type="compositionally biased region" description="Low complexity" evidence="17">
    <location>
        <begin position="479"/>
        <end position="496"/>
    </location>
</feature>
<evidence type="ECO:0000256" key="2">
    <source>
        <dbReference type="ARBA" id="ARBA00010945"/>
    </source>
</evidence>
<dbReference type="Gene3D" id="3.30.1490.100">
    <property type="entry name" value="DNA polymerase, Y-family, little finger domain"/>
    <property type="match status" value="1"/>
</dbReference>
<keyword evidence="12 16" id="KW-0238">DNA-binding</keyword>
<dbReference type="NCBIfam" id="NF002677">
    <property type="entry name" value="PRK02406.1"/>
    <property type="match status" value="1"/>
</dbReference>
<comment type="similarity">
    <text evidence="2 16">Belongs to the DNA polymerase type-Y family.</text>
</comment>
<feature type="binding site" evidence="16">
    <location>
        <position position="121"/>
    </location>
    <ligand>
        <name>Mg(2+)</name>
        <dbReference type="ChEBI" id="CHEBI:18420"/>
    </ligand>
</feature>
<evidence type="ECO:0000313" key="20">
    <source>
        <dbReference type="Proteomes" id="UP000070505"/>
    </source>
</evidence>
<dbReference type="Pfam" id="PF21999">
    <property type="entry name" value="IMS_HHH_1"/>
    <property type="match status" value="1"/>
</dbReference>
<dbReference type="PANTHER" id="PTHR11076">
    <property type="entry name" value="DNA REPAIR POLYMERASE UMUC / TRANSFERASE FAMILY MEMBER"/>
    <property type="match status" value="1"/>
</dbReference>
<comment type="subcellular location">
    <subcellularLocation>
        <location evidence="1 16">Cytoplasm</location>
    </subcellularLocation>
</comment>
<keyword evidence="10 16" id="KW-0460">Magnesium</keyword>
<accession>A0A135Z534</accession>
<feature type="active site" evidence="16">
    <location>
        <position position="122"/>
    </location>
</feature>
<dbReference type="AlphaFoldDB" id="A0A135Z534"/>
<dbReference type="InterPro" id="IPR053848">
    <property type="entry name" value="IMS_HHH_1"/>
</dbReference>
<evidence type="ECO:0000256" key="16">
    <source>
        <dbReference type="HAMAP-Rule" id="MF_01113"/>
    </source>
</evidence>
<protein>
    <recommendedName>
        <fullName evidence="16">DNA polymerase IV</fullName>
        <shortName evidence="16">Pol IV</shortName>
        <ecNumber evidence="16">2.7.7.7</ecNumber>
    </recommendedName>
</protein>
<evidence type="ECO:0000256" key="14">
    <source>
        <dbReference type="ARBA" id="ARBA00025589"/>
    </source>
</evidence>
<feature type="region of interest" description="Disordered" evidence="17">
    <location>
        <begin position="447"/>
        <end position="514"/>
    </location>
</feature>
<dbReference type="Pfam" id="PF11799">
    <property type="entry name" value="IMS_C"/>
    <property type="match status" value="1"/>
</dbReference>
<feature type="compositionally biased region" description="Basic and acidic residues" evidence="17">
    <location>
        <begin position="366"/>
        <end position="400"/>
    </location>
</feature>
<dbReference type="Proteomes" id="UP000070505">
    <property type="component" value="Unassembled WGS sequence"/>
</dbReference>
<evidence type="ECO:0000256" key="12">
    <source>
        <dbReference type="ARBA" id="ARBA00023125"/>
    </source>
</evidence>
<comment type="function">
    <text evidence="14 16">Poorly processive, error-prone DNA polymerase involved in untargeted mutagenesis. Copies undamaged DNA at stalled replication forks, which arise in vivo from mismatched or misaligned primer ends. These misaligned primers can be extended by PolIV. Exhibits no 3'-5' exonuclease (proofreading) activity. May be involved in translesional synthesis, in conjunction with the beta clamp from PolIII.</text>
</comment>
<dbReference type="InterPro" id="IPR043128">
    <property type="entry name" value="Rev_trsase/Diguanyl_cyclase"/>
</dbReference>
<reference evidence="19 20" key="1">
    <citation type="submission" date="2016-02" db="EMBL/GenBank/DDBJ databases">
        <authorList>
            <person name="Wen L."/>
            <person name="He K."/>
            <person name="Yang H."/>
        </authorList>
    </citation>
    <scope>NUCLEOTIDE SEQUENCE [LARGE SCALE GENOMIC DNA]</scope>
    <source>
        <strain evidence="19 20">CMW7778B</strain>
    </source>
</reference>
<evidence type="ECO:0000256" key="9">
    <source>
        <dbReference type="ARBA" id="ARBA00022763"/>
    </source>
</evidence>
<evidence type="ECO:0000256" key="13">
    <source>
        <dbReference type="ARBA" id="ARBA00023204"/>
    </source>
</evidence>
<dbReference type="InterPro" id="IPR043502">
    <property type="entry name" value="DNA/RNA_pol_sf"/>
</dbReference>
<feature type="compositionally biased region" description="Polar residues" evidence="17">
    <location>
        <begin position="497"/>
        <end position="514"/>
    </location>
</feature>
<dbReference type="InterPro" id="IPR022880">
    <property type="entry name" value="DNApol_IV"/>
</dbReference>
<feature type="region of interest" description="Disordered" evidence="17">
    <location>
        <begin position="359"/>
        <end position="405"/>
    </location>
</feature>
<evidence type="ECO:0000256" key="11">
    <source>
        <dbReference type="ARBA" id="ARBA00022932"/>
    </source>
</evidence>
<evidence type="ECO:0000256" key="7">
    <source>
        <dbReference type="ARBA" id="ARBA00022705"/>
    </source>
</evidence>
<dbReference type="GO" id="GO:0006261">
    <property type="term" value="P:DNA-templated DNA replication"/>
    <property type="evidence" value="ECO:0007669"/>
    <property type="project" value="UniProtKB-UniRule"/>
</dbReference>
<dbReference type="InterPro" id="IPR017961">
    <property type="entry name" value="DNA_pol_Y-fam_little_finger"/>
</dbReference>
<evidence type="ECO:0000256" key="5">
    <source>
        <dbReference type="ARBA" id="ARBA00022679"/>
    </source>
</evidence>
<dbReference type="GO" id="GO:0000287">
    <property type="term" value="F:magnesium ion binding"/>
    <property type="evidence" value="ECO:0007669"/>
    <property type="project" value="UniProtKB-UniRule"/>
</dbReference>
<organism evidence="19 20">
    <name type="scientific">Gardnerella vaginalis</name>
    <dbReference type="NCBI Taxonomy" id="2702"/>
    <lineage>
        <taxon>Bacteria</taxon>
        <taxon>Bacillati</taxon>
        <taxon>Actinomycetota</taxon>
        <taxon>Actinomycetes</taxon>
        <taxon>Bifidobacteriales</taxon>
        <taxon>Bifidobacteriaceae</taxon>
        <taxon>Gardnerella</taxon>
    </lineage>
</organism>
<dbReference type="CDD" id="cd03586">
    <property type="entry name" value="PolY_Pol_IV_kappa"/>
    <property type="match status" value="1"/>
</dbReference>
<dbReference type="EMBL" id="LSRC01000037">
    <property type="protein sequence ID" value="KXI16776.1"/>
    <property type="molecule type" value="Genomic_DNA"/>
</dbReference>
<dbReference type="PROSITE" id="PS50173">
    <property type="entry name" value="UMUC"/>
    <property type="match status" value="1"/>
</dbReference>
<keyword evidence="9 16" id="KW-0227">DNA damage</keyword>
<dbReference type="GO" id="GO:0042276">
    <property type="term" value="P:error-prone translesion synthesis"/>
    <property type="evidence" value="ECO:0007669"/>
    <property type="project" value="TreeGrafter"/>
</dbReference>
<dbReference type="InterPro" id="IPR050116">
    <property type="entry name" value="DNA_polymerase-Y"/>
</dbReference>
<evidence type="ECO:0000259" key="18">
    <source>
        <dbReference type="PROSITE" id="PS50173"/>
    </source>
</evidence>
<dbReference type="SUPFAM" id="SSF100879">
    <property type="entry name" value="Lesion bypass DNA polymerase (Y-family), little finger domain"/>
    <property type="match status" value="1"/>
</dbReference>
<dbReference type="Pfam" id="PF00817">
    <property type="entry name" value="IMS"/>
    <property type="match status" value="1"/>
</dbReference>
<dbReference type="PANTHER" id="PTHR11076:SF33">
    <property type="entry name" value="DNA POLYMERASE KAPPA"/>
    <property type="match status" value="1"/>
</dbReference>
<comment type="subunit">
    <text evidence="16">Monomer.</text>
</comment>